<proteinExistence type="predicted"/>
<name>A0A2H3IXW5_WOLCO</name>
<protein>
    <recommendedName>
        <fullName evidence="1">F-box domain-containing protein</fullName>
    </recommendedName>
</protein>
<dbReference type="CDD" id="cd09917">
    <property type="entry name" value="F-box_SF"/>
    <property type="match status" value="1"/>
</dbReference>
<evidence type="ECO:0000313" key="2">
    <source>
        <dbReference type="EMBL" id="PCH34840.1"/>
    </source>
</evidence>
<dbReference type="Gene3D" id="1.20.1280.50">
    <property type="match status" value="1"/>
</dbReference>
<dbReference type="OrthoDB" id="2745718at2759"/>
<organism evidence="2 3">
    <name type="scientific">Wolfiporia cocos (strain MD-104)</name>
    <name type="common">Brown rot fungus</name>
    <dbReference type="NCBI Taxonomy" id="742152"/>
    <lineage>
        <taxon>Eukaryota</taxon>
        <taxon>Fungi</taxon>
        <taxon>Dikarya</taxon>
        <taxon>Basidiomycota</taxon>
        <taxon>Agaricomycotina</taxon>
        <taxon>Agaricomycetes</taxon>
        <taxon>Polyporales</taxon>
        <taxon>Phaeolaceae</taxon>
        <taxon>Wolfiporia</taxon>
    </lineage>
</organism>
<dbReference type="InterPro" id="IPR001810">
    <property type="entry name" value="F-box_dom"/>
</dbReference>
<keyword evidence="3" id="KW-1185">Reference proteome</keyword>
<dbReference type="STRING" id="742152.A0A2H3IXW5"/>
<dbReference type="EMBL" id="KB467832">
    <property type="protein sequence ID" value="PCH34840.1"/>
    <property type="molecule type" value="Genomic_DNA"/>
</dbReference>
<reference evidence="2 3" key="1">
    <citation type="journal article" date="2012" name="Science">
        <title>The Paleozoic origin of enzymatic lignin decomposition reconstructed from 31 fungal genomes.</title>
        <authorList>
            <person name="Floudas D."/>
            <person name="Binder M."/>
            <person name="Riley R."/>
            <person name="Barry K."/>
            <person name="Blanchette R.A."/>
            <person name="Henrissat B."/>
            <person name="Martinez A.T."/>
            <person name="Otillar R."/>
            <person name="Spatafora J.W."/>
            <person name="Yadav J.S."/>
            <person name="Aerts A."/>
            <person name="Benoit I."/>
            <person name="Boyd A."/>
            <person name="Carlson A."/>
            <person name="Copeland A."/>
            <person name="Coutinho P.M."/>
            <person name="de Vries R.P."/>
            <person name="Ferreira P."/>
            <person name="Findley K."/>
            <person name="Foster B."/>
            <person name="Gaskell J."/>
            <person name="Glotzer D."/>
            <person name="Gorecki P."/>
            <person name="Heitman J."/>
            <person name="Hesse C."/>
            <person name="Hori C."/>
            <person name="Igarashi K."/>
            <person name="Jurgens J.A."/>
            <person name="Kallen N."/>
            <person name="Kersten P."/>
            <person name="Kohler A."/>
            <person name="Kuees U."/>
            <person name="Kumar T.K.A."/>
            <person name="Kuo A."/>
            <person name="LaButti K."/>
            <person name="Larrondo L.F."/>
            <person name="Lindquist E."/>
            <person name="Ling A."/>
            <person name="Lombard V."/>
            <person name="Lucas S."/>
            <person name="Lundell T."/>
            <person name="Martin R."/>
            <person name="McLaughlin D.J."/>
            <person name="Morgenstern I."/>
            <person name="Morin E."/>
            <person name="Murat C."/>
            <person name="Nagy L.G."/>
            <person name="Nolan M."/>
            <person name="Ohm R.A."/>
            <person name="Patyshakuliyeva A."/>
            <person name="Rokas A."/>
            <person name="Ruiz-Duenas F.J."/>
            <person name="Sabat G."/>
            <person name="Salamov A."/>
            <person name="Samejima M."/>
            <person name="Schmutz J."/>
            <person name="Slot J.C."/>
            <person name="St John F."/>
            <person name="Stenlid J."/>
            <person name="Sun H."/>
            <person name="Sun S."/>
            <person name="Syed K."/>
            <person name="Tsang A."/>
            <person name="Wiebenga A."/>
            <person name="Young D."/>
            <person name="Pisabarro A."/>
            <person name="Eastwood D.C."/>
            <person name="Martin F."/>
            <person name="Cullen D."/>
            <person name="Grigoriev I.V."/>
            <person name="Hibbett D.S."/>
        </authorList>
    </citation>
    <scope>NUCLEOTIDE SEQUENCE [LARGE SCALE GENOMIC DNA]</scope>
    <source>
        <strain evidence="2 3">MD-104</strain>
    </source>
</reference>
<dbReference type="OMA" id="ECHAYEL"/>
<dbReference type="Pfam" id="PF12937">
    <property type="entry name" value="F-box-like"/>
    <property type="match status" value="1"/>
</dbReference>
<accession>A0A2H3IXW5</accession>
<feature type="domain" description="F-box" evidence="1">
    <location>
        <begin position="13"/>
        <end position="61"/>
    </location>
</feature>
<evidence type="ECO:0000313" key="3">
    <source>
        <dbReference type="Proteomes" id="UP000218811"/>
    </source>
</evidence>
<dbReference type="Proteomes" id="UP000218811">
    <property type="component" value="Unassembled WGS sequence"/>
</dbReference>
<dbReference type="InterPro" id="IPR036047">
    <property type="entry name" value="F-box-like_dom_sf"/>
</dbReference>
<dbReference type="SUPFAM" id="SSF81383">
    <property type="entry name" value="F-box domain"/>
    <property type="match status" value="1"/>
</dbReference>
<dbReference type="AlphaFoldDB" id="A0A2H3IXW5"/>
<gene>
    <name evidence="2" type="ORF">WOLCODRAFT_139611</name>
</gene>
<evidence type="ECO:0000259" key="1">
    <source>
        <dbReference type="PROSITE" id="PS50181"/>
    </source>
</evidence>
<dbReference type="PROSITE" id="PS50181">
    <property type="entry name" value="FBOX"/>
    <property type="match status" value="1"/>
</dbReference>
<sequence>MSTEETVASKVRDSPILSCPDELLEKIFDCIDASDLHACQQTCGVFNDVIVSSLRLTYKQELFADGLREGTRCVLDLANRLEQLREHRRRWLTLGWQQRHLIRSYEGEPTLLHAHELVGGRFFQGYDRREMVETILPTPHDQSHQDIAKRLDFTTKTITADPSQGLVVILDFEGRVHLKQMTTYEPHPLAKEPILPEPINGELLVSWLYVAGDLVASFHWTIAPGLSIWNWKTGALVIRDRGSTFPYMPVRFTFLSSRRFLLSDMQGCGTLRIYVMTDEQCTATSPISVKNLAPVANLQLPPLRETWRTFFVSADAPPLPDGVVPGRPFASIPSEGIVAISAKYMTADHALMSDSFVAFVHMQYLLSISQPGAATDLCAIPWKEWGPQHTRFMKKPVSDNAYRWHTCGQRVILPSLTESEIEVLDFNVRPLHLQIAHRPLPSKSDNATNGTAAGRLASTSADNTFKIVRTPSTVPAHGLFKEDVVTSLPYVSSTRDFSGSDTHSYMIDEDWLVQLKYTENDMQTVQSVVAYTF</sequence>